<evidence type="ECO:0000313" key="1">
    <source>
        <dbReference type="EMBL" id="JAT10078.1"/>
    </source>
</evidence>
<dbReference type="AlphaFoldDB" id="A0A1B6KF43"/>
<gene>
    <name evidence="1" type="ORF">g.55018</name>
</gene>
<accession>A0A1B6KF43</accession>
<dbReference type="EMBL" id="GEBQ01029899">
    <property type="protein sequence ID" value="JAT10078.1"/>
    <property type="molecule type" value="Transcribed_RNA"/>
</dbReference>
<organism evidence="1">
    <name type="scientific">Graphocephala atropunctata</name>
    <dbReference type="NCBI Taxonomy" id="36148"/>
    <lineage>
        <taxon>Eukaryota</taxon>
        <taxon>Metazoa</taxon>
        <taxon>Ecdysozoa</taxon>
        <taxon>Arthropoda</taxon>
        <taxon>Hexapoda</taxon>
        <taxon>Insecta</taxon>
        <taxon>Pterygota</taxon>
        <taxon>Neoptera</taxon>
        <taxon>Paraneoptera</taxon>
        <taxon>Hemiptera</taxon>
        <taxon>Auchenorrhyncha</taxon>
        <taxon>Membracoidea</taxon>
        <taxon>Cicadellidae</taxon>
        <taxon>Cicadellinae</taxon>
        <taxon>Cicadellini</taxon>
        <taxon>Graphocephala</taxon>
    </lineage>
</organism>
<protein>
    <submittedName>
        <fullName evidence="1">Uncharacterized protein</fullName>
    </submittedName>
</protein>
<reference evidence="1" key="1">
    <citation type="submission" date="2015-11" db="EMBL/GenBank/DDBJ databases">
        <title>De novo transcriptome assembly of four potential Pierce s Disease insect vectors from Arizona vineyards.</title>
        <authorList>
            <person name="Tassone E.E."/>
        </authorList>
    </citation>
    <scope>NUCLEOTIDE SEQUENCE</scope>
</reference>
<feature type="non-terminal residue" evidence="1">
    <location>
        <position position="1"/>
    </location>
</feature>
<sequence length="139" mass="16026">SWLKNAPDNIQELQLVFPMTGHSFLPPDRVFGNIEKDIRKCEVIIKPEEYINMISRFATVKRLGDDVVIKDWKSATQEIMKKPASFHFGIQAVKRLYFTRKSVANTTTVLVQGENNYRLKSELAESARSITKRGKQLRN</sequence>
<feature type="non-terminal residue" evidence="1">
    <location>
        <position position="139"/>
    </location>
</feature>
<proteinExistence type="predicted"/>
<name>A0A1B6KF43_9HEMI</name>